<feature type="transmembrane region" description="Helical" evidence="4">
    <location>
        <begin position="200"/>
        <end position="221"/>
    </location>
</feature>
<dbReference type="InterPro" id="IPR050327">
    <property type="entry name" value="Proton-linked_MCT"/>
</dbReference>
<dbReference type="Gene3D" id="1.20.1250.20">
    <property type="entry name" value="MFS general substrate transporter like domains"/>
    <property type="match status" value="2"/>
</dbReference>
<feature type="region of interest" description="Disordered" evidence="3">
    <location>
        <begin position="1"/>
        <end position="24"/>
    </location>
</feature>
<evidence type="ECO:0000313" key="5">
    <source>
        <dbReference type="EMBL" id="CEJ94043.1"/>
    </source>
</evidence>
<evidence type="ECO:0000256" key="1">
    <source>
        <dbReference type="ARBA" id="ARBA00004141"/>
    </source>
</evidence>
<name>A0A0A1TQL0_9HYPO</name>
<dbReference type="AlphaFoldDB" id="A0A0A1TQL0"/>
<feature type="transmembrane region" description="Helical" evidence="4">
    <location>
        <begin position="140"/>
        <end position="158"/>
    </location>
</feature>
<comment type="similarity">
    <text evidence="2">Belongs to the major facilitator superfamily. Monocarboxylate porter (TC 2.A.1.13) family.</text>
</comment>
<proteinExistence type="inferred from homology"/>
<keyword evidence="4" id="KW-0472">Membrane</keyword>
<feature type="transmembrane region" description="Helical" evidence="4">
    <location>
        <begin position="309"/>
        <end position="330"/>
    </location>
</feature>
<feature type="transmembrane region" description="Helical" evidence="4">
    <location>
        <begin position="406"/>
        <end position="424"/>
    </location>
</feature>
<dbReference type="GO" id="GO:0016020">
    <property type="term" value="C:membrane"/>
    <property type="evidence" value="ECO:0007669"/>
    <property type="project" value="UniProtKB-SubCell"/>
</dbReference>
<feature type="transmembrane region" description="Helical" evidence="4">
    <location>
        <begin position="364"/>
        <end position="385"/>
    </location>
</feature>
<dbReference type="SUPFAM" id="SSF103473">
    <property type="entry name" value="MFS general substrate transporter"/>
    <property type="match status" value="1"/>
</dbReference>
<keyword evidence="4" id="KW-1133">Transmembrane helix</keyword>
<gene>
    <name evidence="5" type="ORF">VHEMI09599</name>
</gene>
<dbReference type="GO" id="GO:0022857">
    <property type="term" value="F:transmembrane transporter activity"/>
    <property type="evidence" value="ECO:0007669"/>
    <property type="project" value="InterPro"/>
</dbReference>
<evidence type="ECO:0000256" key="2">
    <source>
        <dbReference type="ARBA" id="ARBA00006727"/>
    </source>
</evidence>
<keyword evidence="6" id="KW-1185">Reference proteome</keyword>
<dbReference type="EMBL" id="CDHN01000006">
    <property type="protein sequence ID" value="CEJ94043.1"/>
    <property type="molecule type" value="Genomic_DNA"/>
</dbReference>
<feature type="transmembrane region" description="Helical" evidence="4">
    <location>
        <begin position="444"/>
        <end position="465"/>
    </location>
</feature>
<evidence type="ECO:0000313" key="6">
    <source>
        <dbReference type="Proteomes" id="UP000039046"/>
    </source>
</evidence>
<keyword evidence="4" id="KW-0812">Transmembrane</keyword>
<feature type="transmembrane region" description="Helical" evidence="4">
    <location>
        <begin position="337"/>
        <end position="358"/>
    </location>
</feature>
<dbReference type="InterPro" id="IPR011701">
    <property type="entry name" value="MFS"/>
</dbReference>
<accession>A0A0A1TQL0</accession>
<dbReference type="Proteomes" id="UP000039046">
    <property type="component" value="Unassembled WGS sequence"/>
</dbReference>
<sequence length="472" mass="50950">MSELATELQTPATASPPPRTPFDSTTALHALSQQATADVDRPVEEMQIDDDHITEHEFSLPPTDRGKDAWLFLAACFTLEALVWGFPFAFGVFQNYYSTHEPFAGSSQIAVIGTCAMGIMYLDLPLITGLLRLYPKQGRYAPAFGILLMCVSLALSSFSQNTVHLIITQGIFYAIGGSISYGPTLLYLDEWFVKRKGLAYGIMWSGTGLGGVTLPLLLEFFLGKYGFRTTLRIWAAVLFAATMPLVYFLKPRLPAGAGAYKSLNLGFVFSKTFMLYQITNIVEALGYFLPGIYLPSYARETLGAGPFPSALTLLVVNIGSVIGCVAMGWLTDRMHVTSCLALSAVGTAIGTFLLWGLGQNLVTLYFFCIVYGFFAGSYTSAWPGIMRQISMLPDKSGGRSFDPTMVCSFLATGRGVGNVVSGPLSEVLVQGSVWKGAMAGYGSGYGTLIVFTGITAVFSGASLLFRRLGFIA</sequence>
<dbReference type="OrthoDB" id="2213137at2759"/>
<reference evidence="5 6" key="1">
    <citation type="journal article" date="2015" name="Genome Announc.">
        <title>Draft Genome Sequence and Gene Annotation of the Entomopathogenic Fungus Verticillium hemipterigenum.</title>
        <authorList>
            <person name="Horn F."/>
            <person name="Habel A."/>
            <person name="Scharf D.H."/>
            <person name="Dworschak J."/>
            <person name="Brakhage A.A."/>
            <person name="Guthke R."/>
            <person name="Hertweck C."/>
            <person name="Linde J."/>
        </authorList>
    </citation>
    <scope>NUCLEOTIDE SEQUENCE [LARGE SCALE GENOMIC DNA]</scope>
</reference>
<dbReference type="Pfam" id="PF07690">
    <property type="entry name" value="MFS_1"/>
    <property type="match status" value="1"/>
</dbReference>
<feature type="transmembrane region" description="Helical" evidence="4">
    <location>
        <begin position="69"/>
        <end position="89"/>
    </location>
</feature>
<comment type="subcellular location">
    <subcellularLocation>
        <location evidence="1">Membrane</location>
        <topology evidence="1">Multi-pass membrane protein</topology>
    </subcellularLocation>
</comment>
<feature type="transmembrane region" description="Helical" evidence="4">
    <location>
        <begin position="170"/>
        <end position="188"/>
    </location>
</feature>
<dbReference type="PANTHER" id="PTHR11360">
    <property type="entry name" value="MONOCARBOXYLATE TRANSPORTER"/>
    <property type="match status" value="1"/>
</dbReference>
<protein>
    <recommendedName>
        <fullName evidence="7">Major facilitator superfamily (MFS) profile domain-containing protein</fullName>
    </recommendedName>
</protein>
<dbReference type="InterPro" id="IPR036259">
    <property type="entry name" value="MFS_trans_sf"/>
</dbReference>
<feature type="transmembrane region" description="Helical" evidence="4">
    <location>
        <begin position="233"/>
        <end position="250"/>
    </location>
</feature>
<feature type="transmembrane region" description="Helical" evidence="4">
    <location>
        <begin position="262"/>
        <end position="289"/>
    </location>
</feature>
<evidence type="ECO:0008006" key="7">
    <source>
        <dbReference type="Google" id="ProtNLM"/>
    </source>
</evidence>
<evidence type="ECO:0000256" key="4">
    <source>
        <dbReference type="SAM" id="Phobius"/>
    </source>
</evidence>
<dbReference type="HOGENOM" id="CLU_001265_1_2_1"/>
<organism evidence="5 6">
    <name type="scientific">[Torrubiella] hemipterigena</name>
    <dbReference type="NCBI Taxonomy" id="1531966"/>
    <lineage>
        <taxon>Eukaryota</taxon>
        <taxon>Fungi</taxon>
        <taxon>Dikarya</taxon>
        <taxon>Ascomycota</taxon>
        <taxon>Pezizomycotina</taxon>
        <taxon>Sordariomycetes</taxon>
        <taxon>Hypocreomycetidae</taxon>
        <taxon>Hypocreales</taxon>
        <taxon>Clavicipitaceae</taxon>
        <taxon>Clavicipitaceae incertae sedis</taxon>
        <taxon>'Torrubiella' clade</taxon>
    </lineage>
</organism>
<evidence type="ECO:0000256" key="3">
    <source>
        <dbReference type="SAM" id="MobiDB-lite"/>
    </source>
</evidence>
<dbReference type="PANTHER" id="PTHR11360:SF287">
    <property type="entry name" value="MFS MONOCARBOXYLATE TRANSPORTER"/>
    <property type="match status" value="1"/>
</dbReference>
<feature type="transmembrane region" description="Helical" evidence="4">
    <location>
        <begin position="109"/>
        <end position="133"/>
    </location>
</feature>